<organism evidence="2 3">
    <name type="scientific">Asanoa hainanensis</name>
    <dbReference type="NCBI Taxonomy" id="560556"/>
    <lineage>
        <taxon>Bacteria</taxon>
        <taxon>Bacillati</taxon>
        <taxon>Actinomycetota</taxon>
        <taxon>Actinomycetes</taxon>
        <taxon>Micromonosporales</taxon>
        <taxon>Micromonosporaceae</taxon>
        <taxon>Asanoa</taxon>
    </lineage>
</organism>
<dbReference type="Gene3D" id="3.20.20.80">
    <property type="entry name" value="Glycosidases"/>
    <property type="match status" value="1"/>
</dbReference>
<sequence>MIRRALRLSIALLAALVVASGTPAVAHPPSSHPQWTPLAYAPAPADNPLKGFLPYAGSYETFPYSMEWFYLPLRDVMTGPKQFNWAALEQQLDDIASRGHQAVFRFYLDYPGKPTGIPQYLLDQGLLTRPYPDFGNNGVSVSPDYTDPRLVSALESFIGALGRRYDGDPRIGFITLGLVGFWGEWHTWPYDGWTQPENWMPGTDVLTRVLSRYETAFDETRLLARYPSPENKTLGIGYHDDSFAFETLPNQSWHFVQRLIDQGVTEKWRDEPIGGELRPEIQSCLWDQPVSCGQYEDYAESVAQTHASWLINHAAFAGAGYSGDNKARALAASRSLGYELTVTAAAVSRDRVSVKVANRGAAPFYYDWPAELAALDSRGRVVKRWHTNWSMTGIQPGGAPTLKSARIDTRGLRRGSYDIVLRVPNPLRGGIPLRFANTSQDNESGWLHLGAVTTR</sequence>
<reference evidence="2 3" key="1">
    <citation type="submission" date="2017-06" db="EMBL/GenBank/DDBJ databases">
        <authorList>
            <person name="Kim H.J."/>
            <person name="Triplett B.A."/>
        </authorList>
    </citation>
    <scope>NUCLEOTIDE SEQUENCE [LARGE SCALE GENOMIC DNA]</scope>
    <source>
        <strain evidence="2 3">CGMCC 4.5593</strain>
    </source>
</reference>
<dbReference type="AlphaFoldDB" id="A0A239P0A3"/>
<evidence type="ECO:0000313" key="2">
    <source>
        <dbReference type="EMBL" id="SNT60525.1"/>
    </source>
</evidence>
<name>A0A239P0A3_9ACTN</name>
<gene>
    <name evidence="2" type="ORF">SAMN05421812_112118</name>
</gene>
<dbReference type="RefSeq" id="WP_089253297.1">
    <property type="nucleotide sequence ID" value="NZ_FZPH01000012.1"/>
</dbReference>
<dbReference type="Proteomes" id="UP000198362">
    <property type="component" value="Unassembled WGS sequence"/>
</dbReference>
<dbReference type="EMBL" id="FZPH01000012">
    <property type="protein sequence ID" value="SNT60525.1"/>
    <property type="molecule type" value="Genomic_DNA"/>
</dbReference>
<feature type="chain" id="PRO_5013280677" evidence="1">
    <location>
        <begin position="27"/>
        <end position="455"/>
    </location>
</feature>
<proteinExistence type="predicted"/>
<dbReference type="SUPFAM" id="SSF51445">
    <property type="entry name" value="(Trans)glycosidases"/>
    <property type="match status" value="1"/>
</dbReference>
<evidence type="ECO:0000313" key="3">
    <source>
        <dbReference type="Proteomes" id="UP000198362"/>
    </source>
</evidence>
<accession>A0A239P0A3</accession>
<keyword evidence="3" id="KW-1185">Reference proteome</keyword>
<dbReference type="OrthoDB" id="9760654at2"/>
<evidence type="ECO:0000256" key="1">
    <source>
        <dbReference type="SAM" id="SignalP"/>
    </source>
</evidence>
<dbReference type="InterPro" id="IPR017853">
    <property type="entry name" value="GH"/>
</dbReference>
<keyword evidence="1" id="KW-0732">Signal</keyword>
<feature type="signal peptide" evidence="1">
    <location>
        <begin position="1"/>
        <end position="26"/>
    </location>
</feature>
<protein>
    <submittedName>
        <fullName evidence="2">Uncharacterized protein</fullName>
    </submittedName>
</protein>